<gene>
    <name evidence="2" type="ORF">MACJ_001860</name>
</gene>
<name>A0A976M6I9_THEOR</name>
<dbReference type="AlphaFoldDB" id="A0A976M6I9"/>
<evidence type="ECO:0000313" key="3">
    <source>
        <dbReference type="Proteomes" id="UP000244803"/>
    </source>
</evidence>
<protein>
    <submittedName>
        <fullName evidence="2">Uncharacterized protein</fullName>
    </submittedName>
</protein>
<evidence type="ECO:0000313" key="2">
    <source>
        <dbReference type="EMBL" id="UKJ88616.1"/>
    </source>
</evidence>
<feature type="compositionally biased region" description="Low complexity" evidence="1">
    <location>
        <begin position="119"/>
        <end position="128"/>
    </location>
</feature>
<evidence type="ECO:0000256" key="1">
    <source>
        <dbReference type="SAM" id="MobiDB-lite"/>
    </source>
</evidence>
<accession>A0A976M6I9</accession>
<reference evidence="2" key="1">
    <citation type="submission" date="2022-07" db="EMBL/GenBank/DDBJ databases">
        <title>Evaluation of T. orientalis genome assembly methods using nanopore sequencing and analysis of variation between genomes.</title>
        <authorList>
            <person name="Yam J."/>
            <person name="Micallef M.L."/>
            <person name="Liu M."/>
            <person name="Djordjevic S.P."/>
            <person name="Bogema D.R."/>
            <person name="Jenkins C."/>
        </authorList>
    </citation>
    <scope>NUCLEOTIDE SEQUENCE</scope>
    <source>
        <strain evidence="2">Fish Creek</strain>
    </source>
</reference>
<feature type="compositionally biased region" description="Polar residues" evidence="1">
    <location>
        <begin position="97"/>
        <end position="106"/>
    </location>
</feature>
<organism evidence="2 3">
    <name type="scientific">Theileria orientalis</name>
    <dbReference type="NCBI Taxonomy" id="68886"/>
    <lineage>
        <taxon>Eukaryota</taxon>
        <taxon>Sar</taxon>
        <taxon>Alveolata</taxon>
        <taxon>Apicomplexa</taxon>
        <taxon>Aconoidasida</taxon>
        <taxon>Piroplasmida</taxon>
        <taxon>Theileriidae</taxon>
        <taxon>Theileria</taxon>
    </lineage>
</organism>
<dbReference type="OrthoDB" id="361154at2759"/>
<proteinExistence type="predicted"/>
<sequence length="293" mass="33179">MEALNQGPYARLLPLNNGRYKRIVDPITPQIILDLQACCNLELIKEEMDFSTLSSEPGYFASTPYLDKNDPIETEQDSTVSVYAKLHTPEPDDENESTPSSVSSIDSEPLEDPELMAVSESSSIFEPSESVEEHEDGGSMGYDPLHMTKPSMVVKGRTEALTEKSGWTKEGLKFKVDADEGTPVLFYTRSREKPALLMLVVDDKMRVIYMKRNKATRFFPIKLIDKIVTSHQIIEDQFSKQIKHDPNVRVNNMVLFNASNFTDCVAIQFAQNTDKIKFIDEVYKIKNLIKKGL</sequence>
<dbReference type="EMBL" id="CP056066">
    <property type="protein sequence ID" value="UKJ88616.1"/>
    <property type="molecule type" value="Genomic_DNA"/>
</dbReference>
<dbReference type="Proteomes" id="UP000244803">
    <property type="component" value="Chromosome 3"/>
</dbReference>
<feature type="region of interest" description="Disordered" evidence="1">
    <location>
        <begin position="88"/>
        <end position="144"/>
    </location>
</feature>